<feature type="region of interest" description="Disordered" evidence="5">
    <location>
        <begin position="161"/>
        <end position="293"/>
    </location>
</feature>
<accession>A0AAD9W364</accession>
<protein>
    <submittedName>
        <fullName evidence="7">Uncharacterized protein</fullName>
    </submittedName>
</protein>
<dbReference type="GO" id="GO:0016020">
    <property type="term" value="C:membrane"/>
    <property type="evidence" value="ECO:0007669"/>
    <property type="project" value="UniProtKB-SubCell"/>
</dbReference>
<feature type="region of interest" description="Disordered" evidence="5">
    <location>
        <begin position="57"/>
        <end position="109"/>
    </location>
</feature>
<dbReference type="InterPro" id="IPR051694">
    <property type="entry name" value="Immunoregulatory_rcpt-like"/>
</dbReference>
<dbReference type="GO" id="GO:0071944">
    <property type="term" value="C:cell periphery"/>
    <property type="evidence" value="ECO:0007669"/>
    <property type="project" value="UniProtKB-ARBA"/>
</dbReference>
<feature type="compositionally biased region" description="Basic and acidic residues" evidence="5">
    <location>
        <begin position="282"/>
        <end position="293"/>
    </location>
</feature>
<evidence type="ECO:0000313" key="8">
    <source>
        <dbReference type="Proteomes" id="UP001265746"/>
    </source>
</evidence>
<dbReference type="Proteomes" id="UP001265746">
    <property type="component" value="Unassembled WGS sequence"/>
</dbReference>
<gene>
    <name evidence="7" type="ORF">N8I77_005850</name>
</gene>
<evidence type="ECO:0000256" key="2">
    <source>
        <dbReference type="ARBA" id="ARBA00022692"/>
    </source>
</evidence>
<feature type="compositionally biased region" description="Basic and acidic residues" evidence="5">
    <location>
        <begin position="232"/>
        <end position="242"/>
    </location>
</feature>
<feature type="compositionally biased region" description="Low complexity" evidence="5">
    <location>
        <begin position="58"/>
        <end position="102"/>
    </location>
</feature>
<evidence type="ECO:0000313" key="7">
    <source>
        <dbReference type="EMBL" id="KAK2607148.1"/>
    </source>
</evidence>
<feature type="transmembrane region" description="Helical" evidence="6">
    <location>
        <begin position="117"/>
        <end position="138"/>
    </location>
</feature>
<evidence type="ECO:0000256" key="1">
    <source>
        <dbReference type="ARBA" id="ARBA00004167"/>
    </source>
</evidence>
<dbReference type="PANTHER" id="PTHR15549">
    <property type="entry name" value="PAIRED IMMUNOGLOBULIN-LIKE TYPE 2 RECEPTOR"/>
    <property type="match status" value="1"/>
</dbReference>
<organism evidence="7 8">
    <name type="scientific">Phomopsis amygdali</name>
    <name type="common">Fusicoccum amygdali</name>
    <dbReference type="NCBI Taxonomy" id="1214568"/>
    <lineage>
        <taxon>Eukaryota</taxon>
        <taxon>Fungi</taxon>
        <taxon>Dikarya</taxon>
        <taxon>Ascomycota</taxon>
        <taxon>Pezizomycotina</taxon>
        <taxon>Sordariomycetes</taxon>
        <taxon>Sordariomycetidae</taxon>
        <taxon>Diaporthales</taxon>
        <taxon>Diaporthaceae</taxon>
        <taxon>Diaporthe</taxon>
    </lineage>
</organism>
<keyword evidence="2 6" id="KW-0812">Transmembrane</keyword>
<sequence length="293" mass="30891">MNQCLCGNGGDFVTNSAKCIAAKDPDDLESTWEVLSLHCSDSNTPLSISKNEWMAQQSSISTSSTASRTTSKTATTSMMTTTSAGHTTTATVTSTPTPTSDPAAEDNDSGLSGGAKIGAIAGSAAAGVALLAAALFFFCRYRKRRSGAAYEEVHAMGTQSPFNRISKEPAPFGASDAGGHPSYHSMTASDLESTSDPRRSWHPSPDGQSVPWSPGAFEAVKHHPGFGNLPAEIHEMSTDSERPVSMSPSAPVEMPAISVTSPTVSPTSRYSGADWDAQLPQEPRRYEPYRPAR</sequence>
<comment type="subcellular location">
    <subcellularLocation>
        <location evidence="1">Membrane</location>
        <topology evidence="1">Single-pass membrane protein</topology>
    </subcellularLocation>
</comment>
<dbReference type="AlphaFoldDB" id="A0AAD9W364"/>
<dbReference type="EMBL" id="JAUJFL010000003">
    <property type="protein sequence ID" value="KAK2607148.1"/>
    <property type="molecule type" value="Genomic_DNA"/>
</dbReference>
<evidence type="ECO:0000256" key="3">
    <source>
        <dbReference type="ARBA" id="ARBA00022989"/>
    </source>
</evidence>
<keyword evidence="3 6" id="KW-1133">Transmembrane helix</keyword>
<name>A0AAD9W364_PHOAM</name>
<evidence type="ECO:0000256" key="5">
    <source>
        <dbReference type="SAM" id="MobiDB-lite"/>
    </source>
</evidence>
<evidence type="ECO:0000256" key="6">
    <source>
        <dbReference type="SAM" id="Phobius"/>
    </source>
</evidence>
<keyword evidence="4 6" id="KW-0472">Membrane</keyword>
<feature type="compositionally biased region" description="Low complexity" evidence="5">
    <location>
        <begin position="258"/>
        <end position="268"/>
    </location>
</feature>
<evidence type="ECO:0000256" key="4">
    <source>
        <dbReference type="ARBA" id="ARBA00023136"/>
    </source>
</evidence>
<feature type="compositionally biased region" description="Polar residues" evidence="5">
    <location>
        <begin position="184"/>
        <end position="194"/>
    </location>
</feature>
<comment type="caution">
    <text evidence="7">The sequence shown here is derived from an EMBL/GenBank/DDBJ whole genome shotgun (WGS) entry which is preliminary data.</text>
</comment>
<proteinExistence type="predicted"/>
<keyword evidence="8" id="KW-1185">Reference proteome</keyword>
<reference evidence="7" key="1">
    <citation type="submission" date="2023-06" db="EMBL/GenBank/DDBJ databases">
        <authorList>
            <person name="Noh H."/>
        </authorList>
    </citation>
    <scope>NUCLEOTIDE SEQUENCE</scope>
    <source>
        <strain evidence="7">DUCC20226</strain>
    </source>
</reference>